<evidence type="ECO:0000313" key="3">
    <source>
        <dbReference type="Proteomes" id="UP001056535"/>
    </source>
</evidence>
<gene>
    <name evidence="2" type="ORF">NF557_16045</name>
</gene>
<name>A0ABY4YHH1_9MICO</name>
<protein>
    <submittedName>
        <fullName evidence="2">Uncharacterized protein</fullName>
    </submittedName>
</protein>
<keyword evidence="1" id="KW-0732">Signal</keyword>
<reference evidence="2" key="1">
    <citation type="submission" date="2022-06" db="EMBL/GenBank/DDBJ databases">
        <title>Ornithinimicrobium JY.X270.</title>
        <authorList>
            <person name="Huang Y."/>
        </authorList>
    </citation>
    <scope>NUCLEOTIDE SEQUENCE</scope>
    <source>
        <strain evidence="2">JY.X270</strain>
    </source>
</reference>
<dbReference type="Proteomes" id="UP001056535">
    <property type="component" value="Chromosome"/>
</dbReference>
<proteinExistence type="predicted"/>
<dbReference type="EMBL" id="CP099490">
    <property type="protein sequence ID" value="USQ76082.1"/>
    <property type="molecule type" value="Genomic_DNA"/>
</dbReference>
<evidence type="ECO:0000313" key="2">
    <source>
        <dbReference type="EMBL" id="USQ76082.1"/>
    </source>
</evidence>
<feature type="signal peptide" evidence="1">
    <location>
        <begin position="1"/>
        <end position="19"/>
    </location>
</feature>
<organism evidence="2 3">
    <name type="scientific">Ornithinimicrobium cryptoxanthini</name>
    <dbReference type="NCBI Taxonomy" id="2934161"/>
    <lineage>
        <taxon>Bacteria</taxon>
        <taxon>Bacillati</taxon>
        <taxon>Actinomycetota</taxon>
        <taxon>Actinomycetes</taxon>
        <taxon>Micrococcales</taxon>
        <taxon>Ornithinimicrobiaceae</taxon>
        <taxon>Ornithinimicrobium</taxon>
    </lineage>
</organism>
<keyword evidence="3" id="KW-1185">Reference proteome</keyword>
<feature type="chain" id="PRO_5046604160" evidence="1">
    <location>
        <begin position="20"/>
        <end position="118"/>
    </location>
</feature>
<dbReference type="RefSeq" id="WP_252620771.1">
    <property type="nucleotide sequence ID" value="NZ_CP099490.1"/>
</dbReference>
<evidence type="ECO:0000256" key="1">
    <source>
        <dbReference type="SAM" id="SignalP"/>
    </source>
</evidence>
<accession>A0ABY4YHH1</accession>
<sequence length="118" mass="12831">MIIRLISPLVLMGSISLWAATAAVAGAPPPSWTQERVLECDEGTVHTYLTPAGFGTPFHVVGTNDVIIPKYVEVVLPTGEGPYVTLDVPGFKASNKHAVHCWYVDPIGLEVEFWGTRR</sequence>